<reference evidence="6 8" key="2">
    <citation type="journal article" date="2014" name="BMC Genomics">
        <title>An improved genome release (version Mt4.0) for the model legume Medicago truncatula.</title>
        <authorList>
            <person name="Tang H."/>
            <person name="Krishnakumar V."/>
            <person name="Bidwell S."/>
            <person name="Rosen B."/>
            <person name="Chan A."/>
            <person name="Zhou S."/>
            <person name="Gentzbittel L."/>
            <person name="Childs K.L."/>
            <person name="Yandell M."/>
            <person name="Gundlach H."/>
            <person name="Mayer K.F."/>
            <person name="Schwartz D.C."/>
            <person name="Town C.D."/>
        </authorList>
    </citation>
    <scope>GENOME REANNOTATION</scope>
    <source>
        <strain evidence="7 8">cv. Jemalong A17</strain>
    </source>
</reference>
<organism evidence="6 8">
    <name type="scientific">Medicago truncatula</name>
    <name type="common">Barrel medic</name>
    <name type="synonym">Medicago tribuloides</name>
    <dbReference type="NCBI Taxonomy" id="3880"/>
    <lineage>
        <taxon>Eukaryota</taxon>
        <taxon>Viridiplantae</taxon>
        <taxon>Streptophyta</taxon>
        <taxon>Embryophyta</taxon>
        <taxon>Tracheophyta</taxon>
        <taxon>Spermatophyta</taxon>
        <taxon>Magnoliopsida</taxon>
        <taxon>eudicotyledons</taxon>
        <taxon>Gunneridae</taxon>
        <taxon>Pentapetalae</taxon>
        <taxon>rosids</taxon>
        <taxon>fabids</taxon>
        <taxon>Fabales</taxon>
        <taxon>Fabaceae</taxon>
        <taxon>Papilionoideae</taxon>
        <taxon>50 kb inversion clade</taxon>
        <taxon>NPAAA clade</taxon>
        <taxon>Hologalegina</taxon>
        <taxon>IRL clade</taxon>
        <taxon>Trifolieae</taxon>
        <taxon>Medicago</taxon>
    </lineage>
</organism>
<evidence type="ECO:0000256" key="4">
    <source>
        <dbReference type="PROSITE-ProRule" id="PRU01343"/>
    </source>
</evidence>
<feature type="domain" description="GRF-type" evidence="5">
    <location>
        <begin position="16"/>
        <end position="68"/>
    </location>
</feature>
<keyword evidence="2 4" id="KW-0863">Zinc-finger</keyword>
<dbReference type="GO" id="GO:0008270">
    <property type="term" value="F:zinc ion binding"/>
    <property type="evidence" value="ECO:0007669"/>
    <property type="project" value="UniProtKB-KW"/>
</dbReference>
<dbReference type="PaxDb" id="3880-AES80176"/>
<dbReference type="AlphaFoldDB" id="G7L4M8"/>
<reference evidence="6 8" key="1">
    <citation type="journal article" date="2011" name="Nature">
        <title>The Medicago genome provides insight into the evolution of rhizobial symbioses.</title>
        <authorList>
            <person name="Young N.D."/>
            <person name="Debelle F."/>
            <person name="Oldroyd G.E."/>
            <person name="Geurts R."/>
            <person name="Cannon S.B."/>
            <person name="Udvardi M.K."/>
            <person name="Benedito V.A."/>
            <person name="Mayer K.F."/>
            <person name="Gouzy J."/>
            <person name="Schoof H."/>
            <person name="Van de Peer Y."/>
            <person name="Proost S."/>
            <person name="Cook D.R."/>
            <person name="Meyers B.C."/>
            <person name="Spannagl M."/>
            <person name="Cheung F."/>
            <person name="De Mita S."/>
            <person name="Krishnakumar V."/>
            <person name="Gundlach H."/>
            <person name="Zhou S."/>
            <person name="Mudge J."/>
            <person name="Bharti A.K."/>
            <person name="Murray J.D."/>
            <person name="Naoumkina M.A."/>
            <person name="Rosen B."/>
            <person name="Silverstein K.A."/>
            <person name="Tang H."/>
            <person name="Rombauts S."/>
            <person name="Zhao P.X."/>
            <person name="Zhou P."/>
            <person name="Barbe V."/>
            <person name="Bardou P."/>
            <person name="Bechner M."/>
            <person name="Bellec A."/>
            <person name="Berger A."/>
            <person name="Berges H."/>
            <person name="Bidwell S."/>
            <person name="Bisseling T."/>
            <person name="Choisne N."/>
            <person name="Couloux A."/>
            <person name="Denny R."/>
            <person name="Deshpande S."/>
            <person name="Dai X."/>
            <person name="Doyle J.J."/>
            <person name="Dudez A.M."/>
            <person name="Farmer A.D."/>
            <person name="Fouteau S."/>
            <person name="Franken C."/>
            <person name="Gibelin C."/>
            <person name="Gish J."/>
            <person name="Goldstein S."/>
            <person name="Gonzalez A.J."/>
            <person name="Green P.J."/>
            <person name="Hallab A."/>
            <person name="Hartog M."/>
            <person name="Hua A."/>
            <person name="Humphray S.J."/>
            <person name="Jeong D.H."/>
            <person name="Jing Y."/>
            <person name="Jocker A."/>
            <person name="Kenton S.M."/>
            <person name="Kim D.J."/>
            <person name="Klee K."/>
            <person name="Lai H."/>
            <person name="Lang C."/>
            <person name="Lin S."/>
            <person name="Macmil S.L."/>
            <person name="Magdelenat G."/>
            <person name="Matthews L."/>
            <person name="McCorrison J."/>
            <person name="Monaghan E.L."/>
            <person name="Mun J.H."/>
            <person name="Najar F.Z."/>
            <person name="Nicholson C."/>
            <person name="Noirot C."/>
            <person name="O'Bleness M."/>
            <person name="Paule C.R."/>
            <person name="Poulain J."/>
            <person name="Prion F."/>
            <person name="Qin B."/>
            <person name="Qu C."/>
            <person name="Retzel E.F."/>
            <person name="Riddle C."/>
            <person name="Sallet E."/>
            <person name="Samain S."/>
            <person name="Samson N."/>
            <person name="Sanders I."/>
            <person name="Saurat O."/>
            <person name="Scarpelli C."/>
            <person name="Schiex T."/>
            <person name="Segurens B."/>
            <person name="Severin A.J."/>
            <person name="Sherrier D.J."/>
            <person name="Shi R."/>
            <person name="Sims S."/>
            <person name="Singer S.R."/>
            <person name="Sinharoy S."/>
            <person name="Sterck L."/>
            <person name="Viollet A."/>
            <person name="Wang B.B."/>
            <person name="Wang K."/>
            <person name="Wang M."/>
            <person name="Wang X."/>
            <person name="Warfsmann J."/>
            <person name="Weissenbach J."/>
            <person name="White D.D."/>
            <person name="White J.D."/>
            <person name="Wiley G.B."/>
            <person name="Wincker P."/>
            <person name="Xing Y."/>
            <person name="Yang L."/>
            <person name="Yao Z."/>
            <person name="Ying F."/>
            <person name="Zhai J."/>
            <person name="Zhou L."/>
            <person name="Zuber A."/>
            <person name="Denarie J."/>
            <person name="Dixon R.A."/>
            <person name="May G.D."/>
            <person name="Schwartz D.C."/>
            <person name="Rogers J."/>
            <person name="Quetier F."/>
            <person name="Town C.D."/>
            <person name="Roe B.A."/>
        </authorList>
    </citation>
    <scope>NUCLEOTIDE SEQUENCE [LARGE SCALE GENOMIC DNA]</scope>
    <source>
        <strain evidence="6">A17</strain>
        <strain evidence="7 8">cv. Jemalong A17</strain>
    </source>
</reference>
<keyword evidence="3" id="KW-0862">Zinc</keyword>
<name>G7L4M8_MEDTR</name>
<reference evidence="7" key="3">
    <citation type="submission" date="2015-04" db="UniProtKB">
        <authorList>
            <consortium name="EnsemblPlants"/>
        </authorList>
    </citation>
    <scope>IDENTIFICATION</scope>
    <source>
        <strain evidence="7">cv. Jemalong A17</strain>
    </source>
</reference>
<dbReference type="Proteomes" id="UP000002051">
    <property type="component" value="Unassembled WGS sequence"/>
</dbReference>
<accession>G7L4M8</accession>
<evidence type="ECO:0000313" key="8">
    <source>
        <dbReference type="Proteomes" id="UP000002051"/>
    </source>
</evidence>
<gene>
    <name evidence="6" type="ordered locus">MTR_7g077640</name>
</gene>
<dbReference type="InterPro" id="IPR010666">
    <property type="entry name" value="Znf_GRF"/>
</dbReference>
<evidence type="ECO:0000313" key="7">
    <source>
        <dbReference type="EnsemblPlants" id="AES80176"/>
    </source>
</evidence>
<evidence type="ECO:0000259" key="5">
    <source>
        <dbReference type="PROSITE" id="PS51999"/>
    </source>
</evidence>
<dbReference type="PROSITE" id="PS51999">
    <property type="entry name" value="ZF_GRF"/>
    <property type="match status" value="1"/>
</dbReference>
<dbReference type="EMBL" id="CM001223">
    <property type="protein sequence ID" value="AES80176.1"/>
    <property type="molecule type" value="Genomic_DNA"/>
</dbReference>
<evidence type="ECO:0000256" key="2">
    <source>
        <dbReference type="ARBA" id="ARBA00022771"/>
    </source>
</evidence>
<evidence type="ECO:0000256" key="1">
    <source>
        <dbReference type="ARBA" id="ARBA00022723"/>
    </source>
</evidence>
<keyword evidence="1" id="KW-0479">Metal-binding</keyword>
<dbReference type="HOGENOM" id="CLU_148940_0_0_1"/>
<dbReference type="EnsemblPlants" id="AES80176">
    <property type="protein sequence ID" value="AES80176"/>
    <property type="gene ID" value="MTR_7g077640"/>
</dbReference>
<keyword evidence="8" id="KW-1185">Reference proteome</keyword>
<protein>
    <recommendedName>
        <fullName evidence="5">GRF-type domain-containing protein</fullName>
    </recommendedName>
</protein>
<evidence type="ECO:0000313" key="6">
    <source>
        <dbReference type="EMBL" id="AES80176.1"/>
    </source>
</evidence>
<proteinExistence type="predicted"/>
<sequence>MSSAGSRFNRRNNNECGRAMSGSCGEFVVLKTITEITNPNCGKKFWGCRNWRNRNDSGCNYFQFVVDDDDKCDDVDERDMKIARQKKKNGKLKHEVSFLKEELCNSRRCCKIAIYAHT</sequence>
<evidence type="ECO:0000256" key="3">
    <source>
        <dbReference type="ARBA" id="ARBA00022833"/>
    </source>
</evidence>